<evidence type="ECO:0000259" key="9">
    <source>
        <dbReference type="Pfam" id="PF03600"/>
    </source>
</evidence>
<sequence>MEALILWGACLFAVAGLLLRPWQLPEALWTSLAAITLPLAGVIAWPDVGRAIASGKEVYLFLLGMMLLSEVARQEKLFDWLAAFALSRARSSGQRLFLIIFAVAIVTTAFLSNDATIILLTPPVIAVASKARIDPYPSLLACAVVANAASFLLPISNPANLVLYGGAPPGLVPWLGRFLVPSCMAIGISFVMLFWMMRQRIKVEFDQSEPLPELDATARFSALALFVITLLLTLVSFMHGSLGWATAAGGVALYAVITLRRRQSPLPGLNEISWSVFPLVASLFVLVAAVEQSGVIASLVRFILACGHGTEAVMVTGFGMAILSNIINNLPSGLMAAQLSPMLSSHGSAFQDALLIGVDLGPNMTLSGSLATVLWLIILRKHDLEMSYGRFMRFGMALTVPALIAALLVLMI</sequence>
<organism evidence="10 11">
    <name type="scientific">Asaia bogorensis</name>
    <dbReference type="NCBI Taxonomy" id="91915"/>
    <lineage>
        <taxon>Bacteria</taxon>
        <taxon>Pseudomonadati</taxon>
        <taxon>Pseudomonadota</taxon>
        <taxon>Alphaproteobacteria</taxon>
        <taxon>Acetobacterales</taxon>
        <taxon>Acetobacteraceae</taxon>
        <taxon>Asaia</taxon>
    </lineage>
</organism>
<evidence type="ECO:0000256" key="7">
    <source>
        <dbReference type="ARBA" id="ARBA00023136"/>
    </source>
</evidence>
<evidence type="ECO:0000313" key="10">
    <source>
        <dbReference type="EMBL" id="CDG40009.1"/>
    </source>
</evidence>
<feature type="transmembrane region" description="Helical" evidence="8">
    <location>
        <begin position="96"/>
        <end position="121"/>
    </location>
</feature>
<name>A0A060QFT6_9PROT</name>
<feature type="transmembrane region" description="Helical" evidence="8">
    <location>
        <begin position="133"/>
        <end position="155"/>
    </location>
</feature>
<feature type="transmembrane region" description="Helical" evidence="8">
    <location>
        <begin position="272"/>
        <end position="290"/>
    </location>
</feature>
<gene>
    <name evidence="10" type="ORF">ASAP_1964</name>
</gene>
<keyword evidence="7 8" id="KW-0472">Membrane</keyword>
<dbReference type="InterPro" id="IPR000802">
    <property type="entry name" value="Arsenical_pump_ArsB"/>
</dbReference>
<evidence type="ECO:0000256" key="8">
    <source>
        <dbReference type="SAM" id="Phobius"/>
    </source>
</evidence>
<dbReference type="InterPro" id="IPR004680">
    <property type="entry name" value="Cit_transptr-like_dom"/>
</dbReference>
<dbReference type="PRINTS" id="PR00758">
    <property type="entry name" value="ARSENICPUMP"/>
</dbReference>
<dbReference type="PANTHER" id="PTHR43302:SF5">
    <property type="entry name" value="TRANSPORTER ARSB-RELATED"/>
    <property type="match status" value="1"/>
</dbReference>
<evidence type="ECO:0000256" key="1">
    <source>
        <dbReference type="ARBA" id="ARBA00004651"/>
    </source>
</evidence>
<evidence type="ECO:0000256" key="5">
    <source>
        <dbReference type="ARBA" id="ARBA00022692"/>
    </source>
</evidence>
<keyword evidence="4" id="KW-1003">Cell membrane</keyword>
<dbReference type="AlphaFoldDB" id="A0A060QFT6"/>
<dbReference type="eggNOG" id="COG1055">
    <property type="taxonomic scope" value="Bacteria"/>
</dbReference>
<feature type="transmembrane region" description="Helical" evidence="8">
    <location>
        <begin position="241"/>
        <end position="260"/>
    </location>
</feature>
<dbReference type="GO" id="GO:0005886">
    <property type="term" value="C:plasma membrane"/>
    <property type="evidence" value="ECO:0007669"/>
    <property type="project" value="UniProtKB-SubCell"/>
</dbReference>
<dbReference type="GO" id="GO:0015105">
    <property type="term" value="F:arsenite transmembrane transporter activity"/>
    <property type="evidence" value="ECO:0007669"/>
    <property type="project" value="InterPro"/>
</dbReference>
<comment type="similarity">
    <text evidence="2">Belongs to the CitM (TC 2.A.11) transporter family.</text>
</comment>
<feature type="transmembrane region" description="Helical" evidence="8">
    <location>
        <begin position="391"/>
        <end position="411"/>
    </location>
</feature>
<protein>
    <submittedName>
        <fullName evidence="10">Arsenic efflux pump protein</fullName>
    </submittedName>
</protein>
<accession>A0A060QFT6</accession>
<dbReference type="PANTHER" id="PTHR43302">
    <property type="entry name" value="TRANSPORTER ARSB-RELATED"/>
    <property type="match status" value="1"/>
</dbReference>
<feature type="transmembrane region" description="Helical" evidence="8">
    <location>
        <begin position="175"/>
        <end position="195"/>
    </location>
</feature>
<dbReference type="RefSeq" id="WP_023978929.1">
    <property type="nucleotide sequence ID" value="NZ_CBLX010000013.1"/>
</dbReference>
<dbReference type="Proteomes" id="UP000027583">
    <property type="component" value="Unassembled WGS sequence"/>
</dbReference>
<evidence type="ECO:0000313" key="11">
    <source>
        <dbReference type="Proteomes" id="UP000027583"/>
    </source>
</evidence>
<evidence type="ECO:0000256" key="2">
    <source>
        <dbReference type="ARBA" id="ARBA00009843"/>
    </source>
</evidence>
<feature type="domain" description="Citrate transporter-like" evidence="9">
    <location>
        <begin position="29"/>
        <end position="344"/>
    </location>
</feature>
<dbReference type="EMBL" id="CBLX010000013">
    <property type="protein sequence ID" value="CDG40009.1"/>
    <property type="molecule type" value="Genomic_DNA"/>
</dbReference>
<reference evidence="10 11" key="2">
    <citation type="journal article" date="2014" name="PLoS ONE">
        <title>Evolution of mitochondria reconstructed from the energy metabolism of living bacteria.</title>
        <authorList>
            <person name="Degli Esposti M."/>
            <person name="Chouaia B."/>
            <person name="Comandatore F."/>
            <person name="Crotti E."/>
            <person name="Sassera D."/>
            <person name="Lievens P.M."/>
            <person name="Daffonchio D."/>
            <person name="Bandi C."/>
        </authorList>
    </citation>
    <scope>NUCLEOTIDE SEQUENCE [LARGE SCALE GENOMIC DNA]</scope>
    <source>
        <strain evidence="10 11">SF2.1</strain>
    </source>
</reference>
<comment type="subcellular location">
    <subcellularLocation>
        <location evidence="1">Cell membrane</location>
        <topology evidence="1">Multi-pass membrane protein</topology>
    </subcellularLocation>
</comment>
<keyword evidence="3" id="KW-0813">Transport</keyword>
<evidence type="ECO:0000256" key="6">
    <source>
        <dbReference type="ARBA" id="ARBA00022989"/>
    </source>
</evidence>
<feature type="transmembrane region" description="Helical" evidence="8">
    <location>
        <begin position="216"/>
        <end position="235"/>
    </location>
</feature>
<feature type="transmembrane region" description="Helical" evidence="8">
    <location>
        <begin position="360"/>
        <end position="379"/>
    </location>
</feature>
<feature type="transmembrane region" description="Helical" evidence="8">
    <location>
        <begin position="29"/>
        <end position="46"/>
    </location>
</feature>
<evidence type="ECO:0000256" key="3">
    <source>
        <dbReference type="ARBA" id="ARBA00022448"/>
    </source>
</evidence>
<dbReference type="Pfam" id="PF03600">
    <property type="entry name" value="CitMHS"/>
    <property type="match status" value="1"/>
</dbReference>
<comment type="caution">
    <text evidence="10">The sequence shown here is derived from an EMBL/GenBank/DDBJ whole genome shotgun (WGS) entry which is preliminary data.</text>
</comment>
<reference evidence="10 11" key="1">
    <citation type="journal article" date="2014" name="Genome Biol. Evol.">
        <title>Acetic acid bacteria genomes reveal functional traits for adaptation to life in insect guts.</title>
        <authorList>
            <person name="Chouaia B."/>
            <person name="Gaiarsa S."/>
            <person name="Crotti E."/>
            <person name="Comandatore F."/>
            <person name="Degli Esposti M."/>
            <person name="Ricci I."/>
            <person name="Alma A."/>
            <person name="Favia G."/>
            <person name="Bandi C."/>
            <person name="Daffonchio D."/>
        </authorList>
    </citation>
    <scope>NUCLEOTIDE SEQUENCE [LARGE SCALE GENOMIC DNA]</scope>
    <source>
        <strain evidence="10 11">SF2.1</strain>
    </source>
</reference>
<keyword evidence="6 8" id="KW-1133">Transmembrane helix</keyword>
<proteinExistence type="inferred from homology"/>
<evidence type="ECO:0000256" key="4">
    <source>
        <dbReference type="ARBA" id="ARBA00022475"/>
    </source>
</evidence>
<keyword evidence="5 8" id="KW-0812">Transmembrane</keyword>